<dbReference type="InterPro" id="IPR020046">
    <property type="entry name" value="5-3_exonucl_a-hlix_arch_N"/>
</dbReference>
<dbReference type="InterPro" id="IPR012337">
    <property type="entry name" value="RNaseH-like_sf"/>
</dbReference>
<evidence type="ECO:0000256" key="7">
    <source>
        <dbReference type="ARBA" id="ARBA00022705"/>
    </source>
</evidence>
<dbReference type="InterPro" id="IPR018320">
    <property type="entry name" value="DNA_polymerase_1"/>
</dbReference>
<keyword evidence="8" id="KW-0540">Nuclease</keyword>
<dbReference type="Pfam" id="PF01367">
    <property type="entry name" value="5_3_exonuc"/>
    <property type="match status" value="1"/>
</dbReference>
<keyword evidence="13 17" id="KW-0238">DNA-binding</keyword>
<dbReference type="SUPFAM" id="SSF53098">
    <property type="entry name" value="Ribonuclease H-like"/>
    <property type="match status" value="1"/>
</dbReference>
<comment type="catalytic activity">
    <reaction evidence="15 17">
        <text>DNA(n) + a 2'-deoxyribonucleoside 5'-triphosphate = DNA(n+1) + diphosphate</text>
        <dbReference type="Rhea" id="RHEA:22508"/>
        <dbReference type="Rhea" id="RHEA-COMP:17339"/>
        <dbReference type="Rhea" id="RHEA-COMP:17340"/>
        <dbReference type="ChEBI" id="CHEBI:33019"/>
        <dbReference type="ChEBI" id="CHEBI:61560"/>
        <dbReference type="ChEBI" id="CHEBI:173112"/>
        <dbReference type="EC" id="2.7.7.7"/>
    </reaction>
</comment>
<dbReference type="EC" id="2.7.7.7" evidence="3 16"/>
<dbReference type="InterPro" id="IPR043502">
    <property type="entry name" value="DNA/RNA_pol_sf"/>
</dbReference>
<evidence type="ECO:0000259" key="19">
    <source>
        <dbReference type="SMART" id="SM00475"/>
    </source>
</evidence>
<dbReference type="CDD" id="cd06139">
    <property type="entry name" value="DNA_polA_I_Ecoli_like_exo"/>
    <property type="match status" value="1"/>
</dbReference>
<name>G0AF33_COLFT</name>
<dbReference type="GO" id="GO:0006302">
    <property type="term" value="P:double-strand break repair"/>
    <property type="evidence" value="ECO:0007669"/>
    <property type="project" value="TreeGrafter"/>
</dbReference>
<dbReference type="Pfam" id="PF01612">
    <property type="entry name" value="DNA_pol_A_exo1"/>
    <property type="match status" value="1"/>
</dbReference>
<evidence type="ECO:0000256" key="10">
    <source>
        <dbReference type="ARBA" id="ARBA00022801"/>
    </source>
</evidence>
<evidence type="ECO:0000256" key="9">
    <source>
        <dbReference type="ARBA" id="ARBA00022763"/>
    </source>
</evidence>
<gene>
    <name evidence="17 21" type="primary">polA</name>
    <name evidence="21" type="ordered locus">CFU_0726</name>
</gene>
<keyword evidence="7 17" id="KW-0235">DNA replication</keyword>
<dbReference type="InterPro" id="IPR029060">
    <property type="entry name" value="PIN-like_dom_sf"/>
</dbReference>
<feature type="domain" description="3'-5' exonuclease" evidence="18">
    <location>
        <begin position="568"/>
        <end position="754"/>
    </location>
</feature>
<proteinExistence type="inferred from homology"/>
<evidence type="ECO:0000256" key="12">
    <source>
        <dbReference type="ARBA" id="ARBA00022932"/>
    </source>
</evidence>
<keyword evidence="9 17" id="KW-0227">DNA damage</keyword>
<reference evidence="21 22" key="4">
    <citation type="journal article" date="2010" name="Environ. Microbiol.">
        <title>The bacterial genus Collimonas: mycophagy, weathering and other adaptive solutions to life in oligotrophic soil environments.</title>
        <authorList>
            <person name="Leveau J.H."/>
            <person name="Uroz S."/>
            <person name="de Boer W."/>
        </authorList>
    </citation>
    <scope>NUCLEOTIDE SEQUENCE [LARGE SCALE GENOMIC DNA]</scope>
    <source>
        <strain evidence="21 22">Ter331</strain>
    </source>
</reference>
<dbReference type="Gene3D" id="3.40.50.1010">
    <property type="entry name" value="5'-nuclease"/>
    <property type="match status" value="1"/>
</dbReference>
<accession>G0AF33</accession>
<dbReference type="InterPro" id="IPR002562">
    <property type="entry name" value="3'-5'_exonuclease_dom"/>
</dbReference>
<dbReference type="PRINTS" id="PR00868">
    <property type="entry name" value="DNAPOLI"/>
</dbReference>
<dbReference type="InterPro" id="IPR019760">
    <property type="entry name" value="DNA-dir_DNA_pol_A_CS"/>
</dbReference>
<dbReference type="FunFam" id="3.30.420.10:FF:000026">
    <property type="entry name" value="DNA polymerase I"/>
    <property type="match status" value="1"/>
</dbReference>
<evidence type="ECO:0000256" key="11">
    <source>
        <dbReference type="ARBA" id="ARBA00022839"/>
    </source>
</evidence>
<dbReference type="SUPFAM" id="SSF88723">
    <property type="entry name" value="PIN domain-like"/>
    <property type="match status" value="1"/>
</dbReference>
<comment type="similarity">
    <text evidence="1 17">Belongs to the DNA polymerase type-A family.</text>
</comment>
<dbReference type="AlphaFoldDB" id="G0AF33"/>
<dbReference type="Gene3D" id="1.20.1060.10">
    <property type="entry name" value="Taq DNA Polymerase, Chain T, domain 4"/>
    <property type="match status" value="1"/>
</dbReference>
<dbReference type="Proteomes" id="UP000008392">
    <property type="component" value="Chromosome"/>
</dbReference>
<dbReference type="Pfam" id="PF00476">
    <property type="entry name" value="DNA_pol_A"/>
    <property type="match status" value="1"/>
</dbReference>
<evidence type="ECO:0000256" key="8">
    <source>
        <dbReference type="ARBA" id="ARBA00022722"/>
    </source>
</evidence>
<reference evidence="21 22" key="1">
    <citation type="journal article" date="2004" name="Environ. Microbiol.">
        <title>Phylogeny-function analysis of (meta)genomic libraries: screening for expression of ribosomal RNA genes by large-insert library fluorescent in situ hybridization (LIL-FISH).</title>
        <authorList>
            <person name="Leveau J.H."/>
            <person name="Gerards S."/>
            <person name="de Boer W."/>
            <person name="van Veen J.A."/>
        </authorList>
    </citation>
    <scope>NUCLEOTIDE SEQUENCE [LARGE SCALE GENOMIC DNA]</scope>
    <source>
        <strain evidence="21 22">Ter331</strain>
    </source>
</reference>
<evidence type="ECO:0000313" key="22">
    <source>
        <dbReference type="Proteomes" id="UP000008392"/>
    </source>
</evidence>
<organism evidence="21 22">
    <name type="scientific">Collimonas fungivorans (strain Ter331)</name>
    <dbReference type="NCBI Taxonomy" id="1005048"/>
    <lineage>
        <taxon>Bacteria</taxon>
        <taxon>Pseudomonadati</taxon>
        <taxon>Pseudomonadota</taxon>
        <taxon>Betaproteobacteria</taxon>
        <taxon>Burkholderiales</taxon>
        <taxon>Oxalobacteraceae</taxon>
        <taxon>Collimonas</taxon>
    </lineage>
</organism>
<keyword evidence="12 17" id="KW-0239">DNA-directed DNA polymerase</keyword>
<dbReference type="GO" id="GO:0008408">
    <property type="term" value="F:3'-5' exonuclease activity"/>
    <property type="evidence" value="ECO:0007669"/>
    <property type="project" value="UniProtKB-UniRule"/>
</dbReference>
<dbReference type="InterPro" id="IPR020045">
    <property type="entry name" value="DNA_polI_H3TH"/>
</dbReference>
<dbReference type="SMART" id="SM00475">
    <property type="entry name" value="53EXOc"/>
    <property type="match status" value="1"/>
</dbReference>
<evidence type="ECO:0000256" key="15">
    <source>
        <dbReference type="ARBA" id="ARBA00049244"/>
    </source>
</evidence>
<dbReference type="SMART" id="SM00482">
    <property type="entry name" value="POLAc"/>
    <property type="match status" value="1"/>
</dbReference>
<reference evidence="22" key="6">
    <citation type="submission" date="2011-05" db="EMBL/GenBank/DDBJ databases">
        <title>Complete sequence of Collimonas fungivorans Ter331.</title>
        <authorList>
            <person name="Leveau J.H."/>
        </authorList>
    </citation>
    <scope>NUCLEOTIDE SEQUENCE [LARGE SCALE GENOMIC DNA]</scope>
    <source>
        <strain evidence="22">Ter331</strain>
    </source>
</reference>
<dbReference type="GO" id="GO:0003677">
    <property type="term" value="F:DNA binding"/>
    <property type="evidence" value="ECO:0007669"/>
    <property type="project" value="UniProtKB-UniRule"/>
</dbReference>
<keyword evidence="11 17" id="KW-0269">Exonuclease</keyword>
<dbReference type="FunFam" id="1.20.1060.10:FF:000001">
    <property type="entry name" value="DNA polymerase I"/>
    <property type="match status" value="1"/>
</dbReference>
<evidence type="ECO:0000313" key="21">
    <source>
        <dbReference type="EMBL" id="AEK60560.1"/>
    </source>
</evidence>
<dbReference type="SMART" id="SM00474">
    <property type="entry name" value="35EXOc"/>
    <property type="match status" value="1"/>
</dbReference>
<dbReference type="InterPro" id="IPR036397">
    <property type="entry name" value="RNaseH_sf"/>
</dbReference>
<evidence type="ECO:0000256" key="6">
    <source>
        <dbReference type="ARBA" id="ARBA00022695"/>
    </source>
</evidence>
<dbReference type="KEGG" id="cfu:CFU_0726"/>
<dbReference type="FunFam" id="1.10.150.20:FF:000003">
    <property type="entry name" value="DNA polymerase I"/>
    <property type="match status" value="1"/>
</dbReference>
<dbReference type="CDD" id="cd09898">
    <property type="entry name" value="H3TH_53EXO"/>
    <property type="match status" value="1"/>
</dbReference>
<dbReference type="STRING" id="1005048.CFU_0726"/>
<comment type="function">
    <text evidence="17">In addition to polymerase activity, this DNA polymerase exhibits 3'-5' and 5'-3' exonuclease activity.</text>
</comment>
<sequence length="1165" mass="128697">MAVGFRHHGFARLVEFHHGSENLGRIVQHLDQVHVLGADHAVAHQLAAEPVQQPAPEAAADQDDRDMAAFAGLDQRQYLGQLIQGAEAAGQHDVGIGVTHEGDLAGEEMTETQGNVLPFIPALLVRQFDIQADRRRLALERALVGRFHQARAAARNHGKTFVGKASCNIHAQGIIRIVFLDAGRAEDRHRRMQLGKAFGRLDKFCHNREHMPRFARLFGSCAFDVRHLPQTRHIFSVQFHMQKTLLLVDGSSYLYRAFHALPDMRNAANEPTGAMYGIINMLRRLRLDYPSAYLACVFDAKGKTFRDDMYADYKATRASMPEDLVKQITPIHAAVRAMGWPILMVEGVEADDVIGTLTVQAVTHGMQAIVSTGDKDLAQLVNDNVTLINTMSNETLDRAGVIAKFGVPPERIVDYLTLIGDTVDNIPGVAKVGPKTAVKWLAQYDTVDQVIAHAADIGGAVGENLRQVLDWLPKAKELVTVKTDCDLSAHMVSIPESLKAPEQDKETLIELFTRYNFKTWLRELSVAGNAAGTAEAGKPAAAGSNTGAAEPAQSSLFAATAAPVERLYETVLTEAQLDQWLQRIDKASLTAVDTETTSLDPMTAQLVGISLCCEVGVAAYIPVAHRYQDAPAQLPREFVLEKMRAWLEDESKPKVGQNLKYDSHIFANQGVSLRGIVHDTLLESYVFESHRSHDMDSLALRHLNHQTITFQEVCGKGASQIGFDEVEIGRAAEYAAEDADITLQLHLTMWPHIADDAKLRFIYEKIEVPTSVVLQKIERNGVLIDASLLATQSNELGKRMLEIEQLAYELAGQPFNLSSPKQLGEILFDKLKLPVVKKTPSGSPSTDEEVLQKLAEDYPLPKVLLDYRSLSKLKSTYTDKLPKMVNPHTGRVHTNYAQAVAVTGRLASNDPNLQNIPIRTAEGRRIREAFVAPPDSVIVSADYSQIELRIMAHISGDENMLRAFAEGVDIHRATAAEIFGTPAAEVTSEQRRYAKVINFGLIYGMSAFGLAGNLGIERAAAQMYIEKYFMRFAGVKQFMDMTRVEAKSQGYVETVFGRRLWLPEINSPNGQRRQGAERAAINAPMQGTAADLIKLSMIAVQGWIETERLKSKMVMQVHDELVLEVPQDELALVRERLPQLMAGVAELKVPLIAEVGVGKNWDEAH</sequence>
<dbReference type="NCBIfam" id="TIGR00593">
    <property type="entry name" value="pola"/>
    <property type="match status" value="1"/>
</dbReference>
<dbReference type="EMBL" id="CP002745">
    <property type="protein sequence ID" value="AEK60560.1"/>
    <property type="molecule type" value="Genomic_DNA"/>
</dbReference>
<dbReference type="eggNOG" id="COG0258">
    <property type="taxonomic scope" value="Bacteria"/>
</dbReference>
<keyword evidence="5 17" id="KW-0808">Transferase</keyword>
<dbReference type="Pfam" id="PF02739">
    <property type="entry name" value="5_3_exonuc_N"/>
    <property type="match status" value="1"/>
</dbReference>
<dbReference type="InterPro" id="IPR008918">
    <property type="entry name" value="HhH2"/>
</dbReference>
<keyword evidence="10 17" id="KW-0378">Hydrolase</keyword>
<evidence type="ECO:0000256" key="14">
    <source>
        <dbReference type="ARBA" id="ARBA00023204"/>
    </source>
</evidence>
<reference evidence="21 22" key="5">
    <citation type="journal article" date="2011" name="ISME J.">
        <title>Dual transcriptional profiling of a bacterial/fungal confrontation: Collimonas fungivorans versus Aspergillus niger.</title>
        <authorList>
            <person name="Mela F."/>
            <person name="Fritsche K."/>
            <person name="de Boer W."/>
            <person name="van Veen J.A."/>
            <person name="de Graaff L.H."/>
            <person name="van den Berg M."/>
            <person name="Leveau J.H."/>
        </authorList>
    </citation>
    <scope>NUCLEOTIDE SEQUENCE [LARGE SCALE GENOMIC DNA]</scope>
    <source>
        <strain evidence="21 22">Ter331</strain>
    </source>
</reference>
<evidence type="ECO:0000256" key="13">
    <source>
        <dbReference type="ARBA" id="ARBA00023125"/>
    </source>
</evidence>
<dbReference type="FunFam" id="3.40.50.1010:FF:000001">
    <property type="entry name" value="DNA polymerase I"/>
    <property type="match status" value="1"/>
</dbReference>
<dbReference type="Gene3D" id="3.30.420.10">
    <property type="entry name" value="Ribonuclease H-like superfamily/Ribonuclease H"/>
    <property type="match status" value="1"/>
</dbReference>
<dbReference type="CDD" id="cd08637">
    <property type="entry name" value="DNA_pol_A_pol_I_C"/>
    <property type="match status" value="1"/>
</dbReference>
<dbReference type="HOGENOM" id="CLU_004675_0_1_4"/>
<dbReference type="InterPro" id="IPR036279">
    <property type="entry name" value="5-3_exonuclease_C_sf"/>
</dbReference>
<keyword evidence="6 17" id="KW-0548">Nucleotidyltransferase</keyword>
<dbReference type="GO" id="GO:0003887">
    <property type="term" value="F:DNA-directed DNA polymerase activity"/>
    <property type="evidence" value="ECO:0007669"/>
    <property type="project" value="UniProtKB-UniRule"/>
</dbReference>
<dbReference type="PANTHER" id="PTHR10133:SF27">
    <property type="entry name" value="DNA POLYMERASE NU"/>
    <property type="match status" value="1"/>
</dbReference>
<evidence type="ECO:0000256" key="2">
    <source>
        <dbReference type="ARBA" id="ARBA00011541"/>
    </source>
</evidence>
<feature type="domain" description="5'-3' exonuclease" evidence="19">
    <location>
        <begin position="242"/>
        <end position="497"/>
    </location>
</feature>
<dbReference type="NCBIfam" id="NF004397">
    <property type="entry name" value="PRK05755.1"/>
    <property type="match status" value="1"/>
</dbReference>
<evidence type="ECO:0000256" key="17">
    <source>
        <dbReference type="RuleBase" id="RU004460"/>
    </source>
</evidence>
<dbReference type="InterPro" id="IPR002298">
    <property type="entry name" value="DNA_polymerase_A"/>
</dbReference>
<feature type="domain" description="DNA-directed DNA polymerase family A palm" evidence="20">
    <location>
        <begin position="923"/>
        <end position="1129"/>
    </location>
</feature>
<keyword evidence="22" id="KW-1185">Reference proteome</keyword>
<evidence type="ECO:0000256" key="5">
    <source>
        <dbReference type="ARBA" id="ARBA00022679"/>
    </source>
</evidence>
<dbReference type="FunFam" id="1.10.150.20:FF:000002">
    <property type="entry name" value="DNA polymerase I"/>
    <property type="match status" value="1"/>
</dbReference>
<dbReference type="SUPFAM" id="SSF47807">
    <property type="entry name" value="5' to 3' exonuclease, C-terminal subdomain"/>
    <property type="match status" value="1"/>
</dbReference>
<keyword evidence="14 17" id="KW-0234">DNA repair</keyword>
<evidence type="ECO:0000259" key="20">
    <source>
        <dbReference type="SMART" id="SM00482"/>
    </source>
</evidence>
<dbReference type="InterPro" id="IPR002421">
    <property type="entry name" value="5-3_exonuclease"/>
</dbReference>
<evidence type="ECO:0000256" key="3">
    <source>
        <dbReference type="ARBA" id="ARBA00012417"/>
    </source>
</evidence>
<evidence type="ECO:0000259" key="18">
    <source>
        <dbReference type="SMART" id="SM00474"/>
    </source>
</evidence>
<dbReference type="Gene3D" id="3.30.70.370">
    <property type="match status" value="1"/>
</dbReference>
<dbReference type="eggNOG" id="COG0749">
    <property type="taxonomic scope" value="Bacteria"/>
</dbReference>
<dbReference type="SMART" id="SM00279">
    <property type="entry name" value="HhH2"/>
    <property type="match status" value="1"/>
</dbReference>
<dbReference type="GO" id="GO:0006261">
    <property type="term" value="P:DNA-templated DNA replication"/>
    <property type="evidence" value="ECO:0007669"/>
    <property type="project" value="UniProtKB-UniRule"/>
</dbReference>
<protein>
    <recommendedName>
        <fullName evidence="4 16">DNA polymerase I</fullName>
        <ecNumber evidence="3 16">2.7.7.7</ecNumber>
    </recommendedName>
</protein>
<evidence type="ECO:0000256" key="4">
    <source>
        <dbReference type="ARBA" id="ARBA00020311"/>
    </source>
</evidence>
<dbReference type="PANTHER" id="PTHR10133">
    <property type="entry name" value="DNA POLYMERASE I"/>
    <property type="match status" value="1"/>
</dbReference>
<reference evidence="21 22" key="2">
    <citation type="journal article" date="2006" name="J. Microbiol. Methods">
        <title>Genomic flank-sequencing of plasposon insertion sites for rapid identification of functional genes.</title>
        <authorList>
            <person name="Leveau J.H."/>
            <person name="Gerards S."/>
            <person name="Fritsche K."/>
            <person name="Zondag G."/>
            <person name="van Veen J.A."/>
        </authorList>
    </citation>
    <scope>NUCLEOTIDE SEQUENCE [LARGE SCALE GENOMIC DNA]</scope>
    <source>
        <strain evidence="21 22">Ter331</strain>
    </source>
</reference>
<dbReference type="GO" id="GO:0008409">
    <property type="term" value="F:5'-3' exonuclease activity"/>
    <property type="evidence" value="ECO:0007669"/>
    <property type="project" value="UniProtKB-UniRule"/>
</dbReference>
<evidence type="ECO:0000256" key="1">
    <source>
        <dbReference type="ARBA" id="ARBA00007705"/>
    </source>
</evidence>
<dbReference type="InterPro" id="IPR001098">
    <property type="entry name" value="DNA-dir_DNA_pol_A_palm_dom"/>
</dbReference>
<dbReference type="Gene3D" id="1.10.150.20">
    <property type="entry name" value="5' to 3' exonuclease, C-terminal subdomain"/>
    <property type="match status" value="2"/>
</dbReference>
<comment type="subunit">
    <text evidence="2">Single-chain monomer with multiple functions.</text>
</comment>
<reference evidence="21 22" key="3">
    <citation type="journal article" date="2008" name="FEMS Microbiol. Ecol.">
        <title>Identification and characterization of genes underlying chitinolysis in Collimonas fungivorans Ter331.</title>
        <authorList>
            <person name="Fritsche K."/>
            <person name="de Boer W."/>
            <person name="Gerards S."/>
            <person name="van den Berg M."/>
            <person name="van Veen J.A."/>
            <person name="Leveau J.H."/>
        </authorList>
    </citation>
    <scope>NUCLEOTIDE SEQUENCE [LARGE SCALE GENOMIC DNA]</scope>
    <source>
        <strain evidence="21 22">Ter331</strain>
    </source>
</reference>
<dbReference type="SUPFAM" id="SSF56672">
    <property type="entry name" value="DNA/RNA polymerases"/>
    <property type="match status" value="1"/>
</dbReference>
<evidence type="ECO:0000256" key="16">
    <source>
        <dbReference type="NCBIfam" id="TIGR00593"/>
    </source>
</evidence>
<dbReference type="PROSITE" id="PS00447">
    <property type="entry name" value="DNA_POLYMERASE_A"/>
    <property type="match status" value="1"/>
</dbReference>
<dbReference type="CDD" id="cd09859">
    <property type="entry name" value="PIN_53EXO"/>
    <property type="match status" value="1"/>
</dbReference>